<reference evidence="1 2" key="1">
    <citation type="submission" date="2016-10" db="EMBL/GenBank/DDBJ databases">
        <authorList>
            <person name="de Groot N.N."/>
        </authorList>
    </citation>
    <scope>NUCLEOTIDE SEQUENCE [LARGE SCALE GENOMIC DNA]</scope>
    <source>
        <strain evidence="1 2">DSM 2784</strain>
    </source>
</reference>
<dbReference type="PANTHER" id="PTHR40697">
    <property type="entry name" value="ACETOIN CATABOLISM PROTEIN X"/>
    <property type="match status" value="1"/>
</dbReference>
<evidence type="ECO:0000313" key="2">
    <source>
        <dbReference type="Proteomes" id="UP000199208"/>
    </source>
</evidence>
<dbReference type="InterPro" id="IPR039065">
    <property type="entry name" value="AcoX-like"/>
</dbReference>
<dbReference type="Pfam" id="PF20143">
    <property type="entry name" value="NAD_kinase_C"/>
    <property type="match status" value="1"/>
</dbReference>
<dbReference type="PANTHER" id="PTHR40697:SF2">
    <property type="entry name" value="ATP-NAD KINASE-RELATED"/>
    <property type="match status" value="1"/>
</dbReference>
<dbReference type="InterPro" id="IPR017438">
    <property type="entry name" value="ATP-NAD_kinase_N"/>
</dbReference>
<keyword evidence="2" id="KW-1185">Reference proteome</keyword>
<evidence type="ECO:0000313" key="1">
    <source>
        <dbReference type="EMBL" id="SCZ80304.1"/>
    </source>
</evidence>
<dbReference type="GO" id="GO:0006741">
    <property type="term" value="P:NADP+ biosynthetic process"/>
    <property type="evidence" value="ECO:0007669"/>
    <property type="project" value="InterPro"/>
</dbReference>
<dbReference type="InterPro" id="IPR002504">
    <property type="entry name" value="NADK"/>
</dbReference>
<dbReference type="GO" id="GO:0005524">
    <property type="term" value="F:ATP binding"/>
    <property type="evidence" value="ECO:0007669"/>
    <property type="project" value="UniProtKB-ARBA"/>
</dbReference>
<dbReference type="Proteomes" id="UP000199208">
    <property type="component" value="Unassembled WGS sequence"/>
</dbReference>
<gene>
    <name evidence="1" type="ORF">SAMN03080599_02204</name>
</gene>
<dbReference type="EMBL" id="FMWL01000011">
    <property type="protein sequence ID" value="SCZ80304.1"/>
    <property type="molecule type" value="Genomic_DNA"/>
</dbReference>
<dbReference type="STRING" id="1120920.SAMN03080599_02204"/>
<dbReference type="RefSeq" id="WP_092591449.1">
    <property type="nucleotide sequence ID" value="NZ_FMWL01000011.1"/>
</dbReference>
<sequence>MINVGLIVNPVAGMGGSVGLKGTDGNMYEKALALGAEPVATERIRQVLSLITRQDLKFLSAPGKMGEALLKSFDFTYDVIGSCDEPTTSEDTKRIAAQMVNAGADILVFVGGDGTARDILDAVGIKIPVIAVPSGVKMFSSVFTFSAHAAAEMINTFTDKFIEKEILDIDEDAFRDNRLVAKYYGTVRVPDVQRLLQGKKAASNVQTDAEEKKKEVAQEIIDSMDEDTLYLLGPGTTVKAITDALGLEKTLLGVDAVCGRETIGKDLNESGLLALLDSHDKAVLIVTPIGGNGFIFGRGSKQFSPEVLRRVGKGHLLVVGTLDKISGLESLRVDTGDYDVDQLLAGPIEVMIGEGETMVMEVKY</sequence>
<dbReference type="GO" id="GO:0051287">
    <property type="term" value="F:NAD binding"/>
    <property type="evidence" value="ECO:0007669"/>
    <property type="project" value="UniProtKB-ARBA"/>
</dbReference>
<accession>A0A1G5S1R3</accession>
<keyword evidence="1" id="KW-0418">Kinase</keyword>
<dbReference type="PIRSF" id="PIRSF016907">
    <property type="entry name" value="Kin_ATP-NAD"/>
    <property type="match status" value="1"/>
</dbReference>
<keyword evidence="1" id="KW-0808">Transferase</keyword>
<dbReference type="Pfam" id="PF01513">
    <property type="entry name" value="NAD_kinase"/>
    <property type="match status" value="1"/>
</dbReference>
<name>A0A1G5S1R3_9FIRM</name>
<proteinExistence type="predicted"/>
<organism evidence="1 2">
    <name type="scientific">Acidaminobacter hydrogenoformans DSM 2784</name>
    <dbReference type="NCBI Taxonomy" id="1120920"/>
    <lineage>
        <taxon>Bacteria</taxon>
        <taxon>Bacillati</taxon>
        <taxon>Bacillota</taxon>
        <taxon>Clostridia</taxon>
        <taxon>Peptostreptococcales</taxon>
        <taxon>Acidaminobacteraceae</taxon>
        <taxon>Acidaminobacter</taxon>
    </lineage>
</organism>
<dbReference type="Gene3D" id="3.40.50.10330">
    <property type="entry name" value="Probable inorganic polyphosphate/atp-NAD kinase, domain 1"/>
    <property type="match status" value="1"/>
</dbReference>
<protein>
    <submittedName>
        <fullName evidence="1">Predicted polyphosphate-or ATP-dependent NAD kinase</fullName>
    </submittedName>
</protein>
<dbReference type="InterPro" id="IPR011386">
    <property type="entry name" value="Put_ATP-NAD_kin"/>
</dbReference>
<dbReference type="AlphaFoldDB" id="A0A1G5S1R3"/>
<dbReference type="InterPro" id="IPR016064">
    <property type="entry name" value="NAD/diacylglycerol_kinase_sf"/>
</dbReference>
<dbReference type="OrthoDB" id="5511344at2"/>
<dbReference type="SUPFAM" id="SSF111331">
    <property type="entry name" value="NAD kinase/diacylglycerol kinase-like"/>
    <property type="match status" value="1"/>
</dbReference>
<dbReference type="GO" id="GO:0003951">
    <property type="term" value="F:NAD+ kinase activity"/>
    <property type="evidence" value="ECO:0007669"/>
    <property type="project" value="InterPro"/>
</dbReference>